<accession>A0A8H7RIF9</accession>
<dbReference type="GO" id="GO:0040029">
    <property type="term" value="P:epigenetic regulation of gene expression"/>
    <property type="evidence" value="ECO:0007669"/>
    <property type="project" value="TreeGrafter"/>
</dbReference>
<dbReference type="EC" id="3.5.1.98" evidence="3"/>
<dbReference type="Gene3D" id="3.40.800.20">
    <property type="entry name" value="Histone deacetylase domain"/>
    <property type="match status" value="1"/>
</dbReference>
<keyword evidence="13" id="KW-1185">Reference proteome</keyword>
<name>A0A8H7RIF9_9FUNG</name>
<dbReference type="InterPro" id="IPR016197">
    <property type="entry name" value="Chromo-like_dom_sf"/>
</dbReference>
<dbReference type="OrthoDB" id="424012at2759"/>
<feature type="region of interest" description="Disordered" evidence="10">
    <location>
        <begin position="1"/>
        <end position="68"/>
    </location>
</feature>
<evidence type="ECO:0000256" key="2">
    <source>
        <dbReference type="ARBA" id="ARBA00007738"/>
    </source>
</evidence>
<proteinExistence type="inferred from homology"/>
<dbReference type="PANTHER" id="PTHR10625:SF5">
    <property type="entry name" value="HISTONE DEACETYLASE"/>
    <property type="match status" value="1"/>
</dbReference>
<gene>
    <name evidence="12" type="ORF">INT46_004689</name>
</gene>
<organism evidence="12 13">
    <name type="scientific">Mucor plumbeus</name>
    <dbReference type="NCBI Taxonomy" id="97098"/>
    <lineage>
        <taxon>Eukaryota</taxon>
        <taxon>Fungi</taxon>
        <taxon>Fungi incertae sedis</taxon>
        <taxon>Mucoromycota</taxon>
        <taxon>Mucoromycotina</taxon>
        <taxon>Mucoromycetes</taxon>
        <taxon>Mucorales</taxon>
        <taxon>Mucorineae</taxon>
        <taxon>Mucoraceae</taxon>
        <taxon>Mucor</taxon>
    </lineage>
</organism>
<dbReference type="InterPro" id="IPR023696">
    <property type="entry name" value="Ureohydrolase_dom_sf"/>
</dbReference>
<dbReference type="SUPFAM" id="SSF52768">
    <property type="entry name" value="Arginase/deacetylase"/>
    <property type="match status" value="1"/>
</dbReference>
<keyword evidence="7" id="KW-0805">Transcription regulation</keyword>
<evidence type="ECO:0000256" key="6">
    <source>
        <dbReference type="ARBA" id="ARBA00022853"/>
    </source>
</evidence>
<dbReference type="SUPFAM" id="SSF54160">
    <property type="entry name" value="Chromo domain-like"/>
    <property type="match status" value="1"/>
</dbReference>
<dbReference type="PANTHER" id="PTHR10625">
    <property type="entry name" value="HISTONE DEACETYLASE HDAC1-RELATED"/>
    <property type="match status" value="1"/>
</dbReference>
<protein>
    <recommendedName>
        <fullName evidence="3">histone deacetylase</fullName>
        <ecNumber evidence="3">3.5.1.98</ecNumber>
    </recommendedName>
</protein>
<dbReference type="GO" id="GO:0141221">
    <property type="term" value="F:histone deacetylase activity, hydrolytic mechanism"/>
    <property type="evidence" value="ECO:0007669"/>
    <property type="project" value="UniProtKB-EC"/>
</dbReference>
<evidence type="ECO:0000313" key="12">
    <source>
        <dbReference type="EMBL" id="KAG2211090.1"/>
    </source>
</evidence>
<evidence type="ECO:0000256" key="8">
    <source>
        <dbReference type="ARBA" id="ARBA00023163"/>
    </source>
</evidence>
<dbReference type="Pfam" id="PF00850">
    <property type="entry name" value="Hist_deacetyl"/>
    <property type="match status" value="1"/>
</dbReference>
<evidence type="ECO:0000256" key="7">
    <source>
        <dbReference type="ARBA" id="ARBA00023015"/>
    </source>
</evidence>
<feature type="domain" description="Histone deacetylase" evidence="11">
    <location>
        <begin position="213"/>
        <end position="604"/>
    </location>
</feature>
<comment type="similarity">
    <text evidence="2">Belongs to the histone deacetylase family. HD type 2 subfamily.</text>
</comment>
<dbReference type="InterPro" id="IPR000286">
    <property type="entry name" value="HDACs"/>
</dbReference>
<evidence type="ECO:0000313" key="13">
    <source>
        <dbReference type="Proteomes" id="UP000650833"/>
    </source>
</evidence>
<dbReference type="AlphaFoldDB" id="A0A8H7RIF9"/>
<keyword evidence="6" id="KW-0156">Chromatin regulator</keyword>
<dbReference type="GO" id="GO:0000118">
    <property type="term" value="C:histone deacetylase complex"/>
    <property type="evidence" value="ECO:0007669"/>
    <property type="project" value="TreeGrafter"/>
</dbReference>
<comment type="caution">
    <text evidence="12">The sequence shown here is derived from an EMBL/GenBank/DDBJ whole genome shotgun (WGS) entry which is preliminary data.</text>
</comment>
<keyword evidence="4" id="KW-0678">Repressor</keyword>
<evidence type="ECO:0000256" key="1">
    <source>
        <dbReference type="ARBA" id="ARBA00004123"/>
    </source>
</evidence>
<evidence type="ECO:0000256" key="9">
    <source>
        <dbReference type="ARBA" id="ARBA00023242"/>
    </source>
</evidence>
<evidence type="ECO:0000256" key="4">
    <source>
        <dbReference type="ARBA" id="ARBA00022491"/>
    </source>
</evidence>
<evidence type="ECO:0000256" key="3">
    <source>
        <dbReference type="ARBA" id="ARBA00012111"/>
    </source>
</evidence>
<dbReference type="EMBL" id="JAEPRC010000071">
    <property type="protein sequence ID" value="KAG2211090.1"/>
    <property type="molecule type" value="Genomic_DNA"/>
</dbReference>
<dbReference type="InterPro" id="IPR023801">
    <property type="entry name" value="His_deacetylse_dom"/>
</dbReference>
<evidence type="ECO:0000259" key="11">
    <source>
        <dbReference type="Pfam" id="PF00850"/>
    </source>
</evidence>
<keyword evidence="8" id="KW-0804">Transcription</keyword>
<keyword evidence="9" id="KW-0539">Nucleus</keyword>
<feature type="compositionally biased region" description="Polar residues" evidence="10">
    <location>
        <begin position="1"/>
        <end position="50"/>
    </location>
</feature>
<sequence>MVLTSNELTLRPSHSNDTLSLYQNQHGDSNSPSYYTESDSNLSTGSSNGSMKRRRRSTRLNSNEYHSKTDKKIAFTQKKFKNLDLAISQQRNENWKVGDRVEAIKWTDDTKEWYCARIIEISNDSDDELVFVHYEGWPLEEADWISPTLIRPAKKVKKLQFGATGPESDKSWSNYADFYNSNAGLLARQNTGIVQDRRMGLHCCPCHSRETVHPERPDRIGSILQTFHANRMLRYFKRIHAREITIQELLRVHTFSHVRNYYPLDEETIVKKEKKPLKITSIAALLNPEPPKNPRIQQLSTNKALRGVGGGTIIKADQDQINSQYHRFSTAAATADASQSNPQPNAPPTLVCKMTCGELGISVDTTFHPLYSSLAAKIAAGALLALVEPIVQGQLRNGFALIRPPGHHAEDDLAMGFCFYNNVAVAVADTLEKYSSIVSKVVIIDWDIHHGNGTQKIFYDNPNVLYISVHRWDNGKFYPFSGAPDECGEFNGIGKNVNIAFSESTKKPKPMGDTEFVAAFYHFVLPIVRQFRPDMIFVSAGFDAAEGHPENLGGYSVTPRGFSLLTKMVKSLAEDLCQGRLVLTLEGGYELQPLSASCAASVAQLFLPNTLPEQQITNFQDSLDNTKPNRDAIESFQGILKHQKNYWHFPEEMFDPHFAFTLPDDWRASDSILTRPRRDKKPVKTSLVEGY</sequence>
<dbReference type="Proteomes" id="UP000650833">
    <property type="component" value="Unassembled WGS sequence"/>
</dbReference>
<comment type="subcellular location">
    <subcellularLocation>
        <location evidence="1">Nucleus</location>
    </subcellularLocation>
</comment>
<dbReference type="PRINTS" id="PR01270">
    <property type="entry name" value="HDASUPER"/>
</dbReference>
<reference evidence="12" key="1">
    <citation type="submission" date="2020-12" db="EMBL/GenBank/DDBJ databases">
        <title>Metabolic potential, ecology and presence of endohyphal bacteria is reflected in genomic diversity of Mucoromycotina.</title>
        <authorList>
            <person name="Muszewska A."/>
            <person name="Okrasinska A."/>
            <person name="Steczkiewicz K."/>
            <person name="Drgas O."/>
            <person name="Orlowska M."/>
            <person name="Perlinska-Lenart U."/>
            <person name="Aleksandrzak-Piekarczyk T."/>
            <person name="Szatraj K."/>
            <person name="Zielenkiewicz U."/>
            <person name="Pilsyk S."/>
            <person name="Malc E."/>
            <person name="Mieczkowski P."/>
            <person name="Kruszewska J.S."/>
            <person name="Biernat P."/>
            <person name="Pawlowska J."/>
        </authorList>
    </citation>
    <scope>NUCLEOTIDE SEQUENCE</scope>
    <source>
        <strain evidence="12">CBS 226.32</strain>
    </source>
</reference>
<evidence type="ECO:0000256" key="5">
    <source>
        <dbReference type="ARBA" id="ARBA00022801"/>
    </source>
</evidence>
<keyword evidence="5" id="KW-0378">Hydrolase</keyword>
<dbReference type="Gene3D" id="2.30.30.140">
    <property type="match status" value="1"/>
</dbReference>
<evidence type="ECO:0000256" key="10">
    <source>
        <dbReference type="SAM" id="MobiDB-lite"/>
    </source>
</evidence>
<dbReference type="InterPro" id="IPR037138">
    <property type="entry name" value="His_deacetylse_dom_sf"/>
</dbReference>